<comment type="similarity">
    <text evidence="2 15 16">Belongs to the ATPase B chain family.</text>
</comment>
<feature type="transmembrane region" description="Helical" evidence="15">
    <location>
        <begin position="6"/>
        <end position="24"/>
    </location>
</feature>
<evidence type="ECO:0000256" key="12">
    <source>
        <dbReference type="ARBA" id="ARBA00025198"/>
    </source>
</evidence>
<dbReference type="AlphaFoldDB" id="A0A9W6JGB1"/>
<accession>A0A9W6JGB1</accession>
<dbReference type="GO" id="GO:0046961">
    <property type="term" value="F:proton-transporting ATPase activity, rotational mechanism"/>
    <property type="evidence" value="ECO:0007669"/>
    <property type="project" value="TreeGrafter"/>
</dbReference>
<evidence type="ECO:0000256" key="10">
    <source>
        <dbReference type="ARBA" id="ARBA00023136"/>
    </source>
</evidence>
<keyword evidence="8 15" id="KW-1133">Transmembrane helix</keyword>
<evidence type="ECO:0000256" key="8">
    <source>
        <dbReference type="ARBA" id="ARBA00022989"/>
    </source>
</evidence>
<evidence type="ECO:0000256" key="5">
    <source>
        <dbReference type="ARBA" id="ARBA00022547"/>
    </source>
</evidence>
<keyword evidence="3 15" id="KW-0813">Transport</keyword>
<dbReference type="GO" id="GO:0045259">
    <property type="term" value="C:proton-transporting ATP synthase complex"/>
    <property type="evidence" value="ECO:0007669"/>
    <property type="project" value="UniProtKB-KW"/>
</dbReference>
<evidence type="ECO:0000313" key="18">
    <source>
        <dbReference type="EMBL" id="GLK77070.1"/>
    </source>
</evidence>
<evidence type="ECO:0000256" key="14">
    <source>
        <dbReference type="ARBA" id="ARBA00025830"/>
    </source>
</evidence>
<dbReference type="InterPro" id="IPR002146">
    <property type="entry name" value="ATP_synth_b/b'su_bac/chlpt"/>
</dbReference>
<comment type="function">
    <text evidence="12 15">F(1)F(0) ATP synthase produces ATP from ADP in the presence of a proton or sodium gradient. F-type ATPases consist of two structural domains, F(1) containing the extramembraneous catalytic core and F(0) containing the membrane proton channel, linked together by a central stalk and a peripheral stalk. During catalysis, ATP synthesis in the catalytic domain of F(1) is coupled via a rotary mechanism of the central stalk subunits to proton translocation.</text>
</comment>
<dbReference type="GO" id="GO:0005886">
    <property type="term" value="C:plasma membrane"/>
    <property type="evidence" value="ECO:0007669"/>
    <property type="project" value="UniProtKB-SubCell"/>
</dbReference>
<keyword evidence="9 15" id="KW-0406">Ion transport</keyword>
<evidence type="ECO:0000256" key="1">
    <source>
        <dbReference type="ARBA" id="ARBA00004377"/>
    </source>
</evidence>
<evidence type="ECO:0000256" key="9">
    <source>
        <dbReference type="ARBA" id="ARBA00023065"/>
    </source>
</evidence>
<comment type="caution">
    <text evidence="18">The sequence shown here is derived from an EMBL/GenBank/DDBJ whole genome shotgun (WGS) entry which is preliminary data.</text>
</comment>
<comment type="subunit">
    <text evidence="14 15">F-type ATPases have 2 components, F(1) - the catalytic core - and F(0) - the membrane proton channel. F(1) has five subunits: alpha(3), beta(3), gamma(1), delta(1), epsilon(1). F(0) has three main subunits: a(1), b(2) and c(10-14). The alpha and beta chains form an alternating ring which encloses part of the gamma chain. F(1) is attached to F(0) by a central stalk formed by the gamma and epsilon chains, while a peripheral stalk is formed by the delta and b chains.</text>
</comment>
<keyword evidence="6 15" id="KW-0812">Transmembrane</keyword>
<dbReference type="PANTHER" id="PTHR33445:SF1">
    <property type="entry name" value="ATP SYNTHASE SUBUNIT B"/>
    <property type="match status" value="1"/>
</dbReference>
<keyword evidence="10 15" id="KW-0472">Membrane</keyword>
<protein>
    <recommendedName>
        <fullName evidence="15">ATP synthase subunit b</fullName>
    </recommendedName>
    <alternativeName>
        <fullName evidence="15">ATP synthase F(0) sector subunit b</fullName>
    </alternativeName>
    <alternativeName>
        <fullName evidence="15">ATPase subunit I</fullName>
    </alternativeName>
    <alternativeName>
        <fullName evidence="15">F-type ATPase subunit b</fullName>
        <shortName evidence="15">F-ATPase subunit b</shortName>
    </alternativeName>
</protein>
<dbReference type="GO" id="GO:0046933">
    <property type="term" value="F:proton-transporting ATP synthase activity, rotational mechanism"/>
    <property type="evidence" value="ECO:0007669"/>
    <property type="project" value="UniProtKB-UniRule"/>
</dbReference>
<keyword evidence="19" id="KW-1185">Reference proteome</keyword>
<keyword evidence="11 15" id="KW-0066">ATP synthesis</keyword>
<evidence type="ECO:0000256" key="3">
    <source>
        <dbReference type="ARBA" id="ARBA00022448"/>
    </source>
</evidence>
<name>A0A9W6JGB1_9HYPH</name>
<keyword evidence="4 15" id="KW-1003">Cell membrane</keyword>
<sequence length="161" mass="17279">MGTPEFWVLVAFVIFLGLLVYLGVPGKILHALDNRAVKIRAELDEARSLREEASRLLADFARRREEAEREAETLVANARIEAERVAAEAKVAAEQFVARRAAMAEQKIAQAEAQAVADVRAAAADAAVSAAAKVLGNQSQGGPLGDQLFDNGLSEVRAKLN</sequence>
<reference evidence="18" key="1">
    <citation type="journal article" date="2014" name="Int. J. Syst. Evol. Microbiol.">
        <title>Complete genome sequence of Corynebacterium casei LMG S-19264T (=DSM 44701T), isolated from a smear-ripened cheese.</title>
        <authorList>
            <consortium name="US DOE Joint Genome Institute (JGI-PGF)"/>
            <person name="Walter F."/>
            <person name="Albersmeier A."/>
            <person name="Kalinowski J."/>
            <person name="Ruckert C."/>
        </authorList>
    </citation>
    <scope>NUCLEOTIDE SEQUENCE</scope>
    <source>
        <strain evidence="18">VKM B-2555</strain>
    </source>
</reference>
<evidence type="ECO:0000256" key="17">
    <source>
        <dbReference type="SAM" id="Coils"/>
    </source>
</evidence>
<evidence type="ECO:0000313" key="19">
    <source>
        <dbReference type="Proteomes" id="UP001143364"/>
    </source>
</evidence>
<comment type="subcellular location">
    <subcellularLocation>
        <location evidence="1">Cell inner membrane</location>
        <topology evidence="1">Single-pass membrane protein</topology>
    </subcellularLocation>
    <subcellularLocation>
        <location evidence="15">Cell membrane</location>
        <topology evidence="15">Single-pass membrane protein</topology>
    </subcellularLocation>
</comment>
<dbReference type="PANTHER" id="PTHR33445">
    <property type="entry name" value="ATP SYNTHASE SUBUNIT B', CHLOROPLASTIC"/>
    <property type="match status" value="1"/>
</dbReference>
<organism evidence="18 19">
    <name type="scientific">Methylopila jiangsuensis</name>
    <dbReference type="NCBI Taxonomy" id="586230"/>
    <lineage>
        <taxon>Bacteria</taxon>
        <taxon>Pseudomonadati</taxon>
        <taxon>Pseudomonadota</taxon>
        <taxon>Alphaproteobacteria</taxon>
        <taxon>Hyphomicrobiales</taxon>
        <taxon>Methylopilaceae</taxon>
        <taxon>Methylopila</taxon>
    </lineage>
</organism>
<dbReference type="InterPro" id="IPR050059">
    <property type="entry name" value="ATP_synthase_B_chain"/>
</dbReference>
<dbReference type="Pfam" id="PF00430">
    <property type="entry name" value="ATP-synt_B"/>
    <property type="match status" value="1"/>
</dbReference>
<proteinExistence type="inferred from homology"/>
<evidence type="ECO:0000256" key="16">
    <source>
        <dbReference type="RuleBase" id="RU003848"/>
    </source>
</evidence>
<dbReference type="CDD" id="cd06503">
    <property type="entry name" value="ATP-synt_Fo_b"/>
    <property type="match status" value="1"/>
</dbReference>
<comment type="function">
    <text evidence="13">Component of the F(0) channel, it forms part of the peripheral stalk, linking F(1) to F(0). The b'-subunit is a diverged and duplicated form of b found in plants and photosynthetic bacteria.</text>
</comment>
<evidence type="ECO:0000256" key="11">
    <source>
        <dbReference type="ARBA" id="ARBA00023310"/>
    </source>
</evidence>
<dbReference type="HAMAP" id="MF_01398">
    <property type="entry name" value="ATP_synth_b_bprime"/>
    <property type="match status" value="1"/>
</dbReference>
<evidence type="ECO:0000256" key="4">
    <source>
        <dbReference type="ARBA" id="ARBA00022475"/>
    </source>
</evidence>
<keyword evidence="5 15" id="KW-0138">CF(0)</keyword>
<evidence type="ECO:0000256" key="2">
    <source>
        <dbReference type="ARBA" id="ARBA00005513"/>
    </source>
</evidence>
<keyword evidence="17" id="KW-0175">Coiled coil</keyword>
<dbReference type="RefSeq" id="WP_271204905.1">
    <property type="nucleotide sequence ID" value="NZ_BSFK01000010.1"/>
</dbReference>
<evidence type="ECO:0000256" key="13">
    <source>
        <dbReference type="ARBA" id="ARBA00025614"/>
    </source>
</evidence>
<dbReference type="Proteomes" id="UP001143364">
    <property type="component" value="Unassembled WGS sequence"/>
</dbReference>
<evidence type="ECO:0000256" key="15">
    <source>
        <dbReference type="HAMAP-Rule" id="MF_01398"/>
    </source>
</evidence>
<feature type="coiled-coil region" evidence="17">
    <location>
        <begin position="29"/>
        <end position="114"/>
    </location>
</feature>
<gene>
    <name evidence="15 18" type="primary">atpF</name>
    <name evidence="18" type="ORF">GCM10008171_23240</name>
</gene>
<keyword evidence="7 15" id="KW-0375">Hydrogen ion transport</keyword>
<reference evidence="18" key="2">
    <citation type="submission" date="2023-01" db="EMBL/GenBank/DDBJ databases">
        <authorList>
            <person name="Sun Q."/>
            <person name="Evtushenko L."/>
        </authorList>
    </citation>
    <scope>NUCLEOTIDE SEQUENCE</scope>
    <source>
        <strain evidence="18">VKM B-2555</strain>
    </source>
</reference>
<evidence type="ECO:0000256" key="6">
    <source>
        <dbReference type="ARBA" id="ARBA00022692"/>
    </source>
</evidence>
<evidence type="ECO:0000256" key="7">
    <source>
        <dbReference type="ARBA" id="ARBA00022781"/>
    </source>
</evidence>
<dbReference type="EMBL" id="BSFK01000010">
    <property type="protein sequence ID" value="GLK77070.1"/>
    <property type="molecule type" value="Genomic_DNA"/>
</dbReference>